<dbReference type="InterPro" id="IPR051678">
    <property type="entry name" value="AGP_Transferase"/>
</dbReference>
<dbReference type="KEGG" id="hds:HSR122_0181"/>
<organism evidence="1 2">
    <name type="scientific">Halapricum desulfuricans</name>
    <dbReference type="NCBI Taxonomy" id="2841257"/>
    <lineage>
        <taxon>Archaea</taxon>
        <taxon>Methanobacteriati</taxon>
        <taxon>Methanobacteriota</taxon>
        <taxon>Stenosarchaea group</taxon>
        <taxon>Halobacteria</taxon>
        <taxon>Halobacteriales</taxon>
        <taxon>Haloarculaceae</taxon>
        <taxon>Halapricum</taxon>
    </lineage>
</organism>
<dbReference type="Gene3D" id="3.90.1200.10">
    <property type="match status" value="1"/>
</dbReference>
<evidence type="ECO:0000313" key="1">
    <source>
        <dbReference type="EMBL" id="QSG07598.1"/>
    </source>
</evidence>
<dbReference type="RefSeq" id="WP_229110759.1">
    <property type="nucleotide sequence ID" value="NZ_CP064788.1"/>
</dbReference>
<sequence length="319" mass="34525">MSRLTAAFDGESAHAAAAAALESIDDAVVDVESIDRGRRKQTALARFANRGPVVVQVCAERTWLRTEAALLSAVRRRTFVPVPPVLAAGAHDGVAYMLTAYVAGDDLHEAFVSIGEGARRDLARWFGAALARLHEAFRFDEHGRLELSDGTLTSDGRDWGPWFRDYGRRAIDRLPPAFDPLRDDLRAVVAAESDGESDARLFPWDFRPGNALVAGDSVTAVVDWEAPLAAAPALSVAKSEYLVADWYVADPEPLRQAFREGYADVRPLPAVRPAHRIAAIAESAVDSGGEVTNPRYPPVGRSDAIAFHRDALAAVMTDT</sequence>
<dbReference type="Proteomes" id="UP000662973">
    <property type="component" value="Chromosome"/>
</dbReference>
<evidence type="ECO:0000313" key="2">
    <source>
        <dbReference type="Proteomes" id="UP000662973"/>
    </source>
</evidence>
<dbReference type="EMBL" id="CP064788">
    <property type="protein sequence ID" value="QSG07598.1"/>
    <property type="molecule type" value="Genomic_DNA"/>
</dbReference>
<dbReference type="InterPro" id="IPR011009">
    <property type="entry name" value="Kinase-like_dom_sf"/>
</dbReference>
<keyword evidence="2" id="KW-1185">Reference proteome</keyword>
<protein>
    <submittedName>
        <fullName evidence="1">Putative aminoglycoside phosphotransferase</fullName>
    </submittedName>
</protein>
<dbReference type="GO" id="GO:0016740">
    <property type="term" value="F:transferase activity"/>
    <property type="evidence" value="ECO:0007669"/>
    <property type="project" value="UniProtKB-KW"/>
</dbReference>
<dbReference type="GeneID" id="68850862"/>
<accession>A0A897N5Q7</accession>
<dbReference type="AlphaFoldDB" id="A0A897N5Q7"/>
<gene>
    <name evidence="1" type="ORF">HSR122_0181</name>
</gene>
<reference evidence="1 2" key="1">
    <citation type="submission" date="2020-11" db="EMBL/GenBank/DDBJ databases">
        <title>Carbohydrate-dependent, anaerobic sulfur respiration: A novel catabolism in halophilic archaea.</title>
        <authorList>
            <person name="Sorokin D.Y."/>
            <person name="Messina E."/>
            <person name="Smedile F."/>
            <person name="La Cono V."/>
            <person name="Hallsworth J.E."/>
            <person name="Yakimov M.M."/>
        </authorList>
    </citation>
    <scope>NUCLEOTIDE SEQUENCE [LARGE SCALE GENOMIC DNA]</scope>
    <source>
        <strain evidence="1 2">HSR12-2</strain>
    </source>
</reference>
<dbReference type="PANTHER" id="PTHR21310:SF15">
    <property type="entry name" value="AMINOGLYCOSIDE PHOSPHOTRANSFERASE DOMAIN-CONTAINING PROTEIN"/>
    <property type="match status" value="1"/>
</dbReference>
<name>A0A897N5Q7_9EURY</name>
<dbReference type="PANTHER" id="PTHR21310">
    <property type="entry name" value="AMINOGLYCOSIDE PHOSPHOTRANSFERASE-RELATED-RELATED"/>
    <property type="match status" value="1"/>
</dbReference>
<dbReference type="SUPFAM" id="SSF56112">
    <property type="entry name" value="Protein kinase-like (PK-like)"/>
    <property type="match status" value="1"/>
</dbReference>
<keyword evidence="1" id="KW-0808">Transferase</keyword>
<proteinExistence type="predicted"/>